<dbReference type="PANTHER" id="PTHR24418">
    <property type="entry name" value="TYROSINE-PROTEIN KINASE"/>
    <property type="match status" value="1"/>
</dbReference>
<dbReference type="GO" id="GO:0061564">
    <property type="term" value="P:axon development"/>
    <property type="evidence" value="ECO:0007669"/>
    <property type="project" value="UniProtKB-ARBA"/>
</dbReference>
<comment type="catalytic activity">
    <reaction evidence="9 11">
        <text>L-tyrosyl-[protein] + ATP = O-phospho-L-tyrosyl-[protein] + ADP + H(+)</text>
        <dbReference type="Rhea" id="RHEA:10596"/>
        <dbReference type="Rhea" id="RHEA-COMP:10136"/>
        <dbReference type="Rhea" id="RHEA-COMP:20101"/>
        <dbReference type="ChEBI" id="CHEBI:15378"/>
        <dbReference type="ChEBI" id="CHEBI:30616"/>
        <dbReference type="ChEBI" id="CHEBI:46858"/>
        <dbReference type="ChEBI" id="CHEBI:61978"/>
        <dbReference type="ChEBI" id="CHEBI:456216"/>
        <dbReference type="EC" id="2.7.10.2"/>
    </reaction>
</comment>
<dbReference type="InterPro" id="IPR020635">
    <property type="entry name" value="Tyr_kinase_cat_dom"/>
</dbReference>
<keyword evidence="2 11" id="KW-0808">Transferase</keyword>
<evidence type="ECO:0000256" key="8">
    <source>
        <dbReference type="ARBA" id="ARBA00051243"/>
    </source>
</evidence>
<keyword evidence="4 11" id="KW-0418">Kinase</keyword>
<comment type="subcellular location">
    <subcellularLocation>
        <location evidence="1">Endomembrane system</location>
    </subcellularLocation>
</comment>
<dbReference type="InterPro" id="IPR036860">
    <property type="entry name" value="SH2_dom_sf"/>
</dbReference>
<evidence type="ECO:0000256" key="9">
    <source>
        <dbReference type="ARBA" id="ARBA00051245"/>
    </source>
</evidence>
<organism evidence="15 16">
    <name type="scientific">Steinernema hermaphroditum</name>
    <dbReference type="NCBI Taxonomy" id="289476"/>
    <lineage>
        <taxon>Eukaryota</taxon>
        <taxon>Metazoa</taxon>
        <taxon>Ecdysozoa</taxon>
        <taxon>Nematoda</taxon>
        <taxon>Chromadorea</taxon>
        <taxon>Rhabditida</taxon>
        <taxon>Tylenchina</taxon>
        <taxon>Panagrolaimomorpha</taxon>
        <taxon>Strongyloidoidea</taxon>
        <taxon>Steinernematidae</taxon>
        <taxon>Steinernema</taxon>
    </lineage>
</organism>
<name>A0AA39LXF1_9BILA</name>
<dbReference type="InterPro" id="IPR050198">
    <property type="entry name" value="Non-receptor_tyrosine_kinases"/>
</dbReference>
<protein>
    <recommendedName>
        <fullName evidence="11">Tyrosine-protein kinase</fullName>
        <ecNumber evidence="11">2.7.10.2</ecNumber>
    </recommendedName>
</protein>
<keyword evidence="6" id="KW-0472">Membrane</keyword>
<dbReference type="Pfam" id="PF00017">
    <property type="entry name" value="SH2"/>
    <property type="match status" value="1"/>
</dbReference>
<dbReference type="PROSITE" id="PS00109">
    <property type="entry name" value="PROTEIN_KINASE_TYR"/>
    <property type="match status" value="1"/>
</dbReference>
<evidence type="ECO:0000256" key="4">
    <source>
        <dbReference type="ARBA" id="ARBA00022777"/>
    </source>
</evidence>
<feature type="domain" description="SH2" evidence="13">
    <location>
        <begin position="20"/>
        <end position="113"/>
    </location>
</feature>
<dbReference type="GO" id="GO:0012505">
    <property type="term" value="C:endomembrane system"/>
    <property type="evidence" value="ECO:0007669"/>
    <property type="project" value="UniProtKB-SubCell"/>
</dbReference>
<sequence length="565" mass="64292">MENKPQQQHQKQGRLESQEWYMGMLTRYDVEPYLKKEGDFVVRASENNGPLELVLSVRNAFRVCHFTLRWNTERKQWCLACDRMKLFDSVPDLVENYHHHSIPNGDVRLRDPVKRPRWFLKHEHLHYDPVSDKLGSGNFCDVFKGKLHKRRIVAIKLCHPASENLDGDKEKTLQQHKKARDALIQEGNIMAEIQHINIIKFFGICADRPPVMVVMELCPGGSLLEHLLQMKDQISAGERIRYCLETSEGMSYLQDKGYIHRDLAARNCLISKYGIIKIADFGLSKISSAIKGNVQGHSLQIPLRWMAPETLVVTPDFSVKSDVWAFGVLAWEVFSNGKKPWDGWENKRVATHIRRGQMPDFPERTPADFKVVAKECWTLDPVKRCDFKYISKKLAEIQGNHPAPRPSDSTIASIPNVTPLSMDEVQVLQETEEDIALEVVKSTMQFMSNEQIVQCSMLQTVKPDRDPTIEEIVTNNAAAAKKLEEKPKAKTTGTNRKKQKVARTVETRTSAEDDVSIELQESGGAAKGVKLSTLDNKKDKKPKKNGKDSRKVHPGQKKKGTSTDH</sequence>
<evidence type="ECO:0000259" key="14">
    <source>
        <dbReference type="PROSITE" id="PS50011"/>
    </source>
</evidence>
<feature type="region of interest" description="Disordered" evidence="12">
    <location>
        <begin position="480"/>
        <end position="565"/>
    </location>
</feature>
<dbReference type="InterPro" id="IPR000980">
    <property type="entry name" value="SH2"/>
</dbReference>
<keyword evidence="16" id="KW-1185">Reference proteome</keyword>
<proteinExistence type="inferred from homology"/>
<gene>
    <name evidence="15" type="ORF">QR680_006995</name>
</gene>
<dbReference type="PRINTS" id="PR00401">
    <property type="entry name" value="SH2DOMAIN"/>
</dbReference>
<dbReference type="PRINTS" id="PR00109">
    <property type="entry name" value="TYRKINASE"/>
</dbReference>
<dbReference type="PROSITE" id="PS50011">
    <property type="entry name" value="PROTEIN_KINASE_DOM"/>
    <property type="match status" value="1"/>
</dbReference>
<evidence type="ECO:0000256" key="6">
    <source>
        <dbReference type="ARBA" id="ARBA00023136"/>
    </source>
</evidence>
<dbReference type="Pfam" id="PF07714">
    <property type="entry name" value="PK_Tyr_Ser-Thr"/>
    <property type="match status" value="1"/>
</dbReference>
<dbReference type="CDD" id="cd00192">
    <property type="entry name" value="PTKc"/>
    <property type="match status" value="1"/>
</dbReference>
<dbReference type="InterPro" id="IPR011009">
    <property type="entry name" value="Kinase-like_dom_sf"/>
</dbReference>
<evidence type="ECO:0000259" key="13">
    <source>
        <dbReference type="PROSITE" id="PS50001"/>
    </source>
</evidence>
<dbReference type="SMART" id="SM00252">
    <property type="entry name" value="SH2"/>
    <property type="match status" value="1"/>
</dbReference>
<feature type="compositionally biased region" description="Basic residues" evidence="12">
    <location>
        <begin position="552"/>
        <end position="565"/>
    </location>
</feature>
<dbReference type="GO" id="GO:0004714">
    <property type="term" value="F:transmembrane receptor protein tyrosine kinase activity"/>
    <property type="evidence" value="ECO:0007669"/>
    <property type="project" value="UniProtKB-EC"/>
</dbReference>
<comment type="caution">
    <text evidence="15">The sequence shown here is derived from an EMBL/GenBank/DDBJ whole genome shotgun (WGS) entry which is preliminary data.</text>
</comment>
<dbReference type="Gene3D" id="3.30.200.20">
    <property type="entry name" value="Phosphorylase Kinase, domain 1"/>
    <property type="match status" value="1"/>
</dbReference>
<comment type="catalytic activity">
    <reaction evidence="8">
        <text>L-tyrosyl-[protein] + ATP = O-phospho-L-tyrosyl-[protein] + ADP + H(+)</text>
        <dbReference type="Rhea" id="RHEA:10596"/>
        <dbReference type="Rhea" id="RHEA-COMP:10136"/>
        <dbReference type="Rhea" id="RHEA-COMP:20101"/>
        <dbReference type="ChEBI" id="CHEBI:15378"/>
        <dbReference type="ChEBI" id="CHEBI:30616"/>
        <dbReference type="ChEBI" id="CHEBI:46858"/>
        <dbReference type="ChEBI" id="CHEBI:61978"/>
        <dbReference type="ChEBI" id="CHEBI:456216"/>
        <dbReference type="EC" id="2.7.10.1"/>
    </reaction>
</comment>
<dbReference type="Gene3D" id="3.30.505.10">
    <property type="entry name" value="SH2 domain"/>
    <property type="match status" value="1"/>
</dbReference>
<dbReference type="Gene3D" id="1.10.510.10">
    <property type="entry name" value="Transferase(Phosphotransferase) domain 1"/>
    <property type="match status" value="1"/>
</dbReference>
<dbReference type="SUPFAM" id="SSF56112">
    <property type="entry name" value="Protein kinase-like (PK-like)"/>
    <property type="match status" value="1"/>
</dbReference>
<dbReference type="InterPro" id="IPR008266">
    <property type="entry name" value="Tyr_kinase_AS"/>
</dbReference>
<evidence type="ECO:0000256" key="5">
    <source>
        <dbReference type="ARBA" id="ARBA00022840"/>
    </source>
</evidence>
<keyword evidence="3 11" id="KW-0547">Nucleotide-binding</keyword>
<keyword evidence="10" id="KW-0727">SH2 domain</keyword>
<accession>A0AA39LXF1</accession>
<evidence type="ECO:0000256" key="1">
    <source>
        <dbReference type="ARBA" id="ARBA00004308"/>
    </source>
</evidence>
<dbReference type="FunFam" id="1.10.510.10:FF:001512">
    <property type="entry name" value="Receptor tyrosine-protein kinase erbB-2"/>
    <property type="match status" value="1"/>
</dbReference>
<evidence type="ECO:0000256" key="3">
    <source>
        <dbReference type="ARBA" id="ARBA00022741"/>
    </source>
</evidence>
<keyword evidence="7 11" id="KW-0829">Tyrosine-protein kinase</keyword>
<dbReference type="CDD" id="cd10361">
    <property type="entry name" value="SH2_Fps_family"/>
    <property type="match status" value="1"/>
</dbReference>
<dbReference type="SMART" id="SM00219">
    <property type="entry name" value="TyrKc"/>
    <property type="match status" value="1"/>
</dbReference>
<evidence type="ECO:0000256" key="2">
    <source>
        <dbReference type="ARBA" id="ARBA00022679"/>
    </source>
</evidence>
<dbReference type="EMBL" id="JAUCMV010000003">
    <property type="protein sequence ID" value="KAK0413791.1"/>
    <property type="molecule type" value="Genomic_DNA"/>
</dbReference>
<reference evidence="15" key="1">
    <citation type="submission" date="2023-06" db="EMBL/GenBank/DDBJ databases">
        <title>Genomic analysis of the entomopathogenic nematode Steinernema hermaphroditum.</title>
        <authorList>
            <person name="Schwarz E.M."/>
            <person name="Heppert J.K."/>
            <person name="Baniya A."/>
            <person name="Schwartz H.T."/>
            <person name="Tan C.-H."/>
            <person name="Antoshechkin I."/>
            <person name="Sternberg P.W."/>
            <person name="Goodrich-Blair H."/>
            <person name="Dillman A.R."/>
        </authorList>
    </citation>
    <scope>NUCLEOTIDE SEQUENCE</scope>
    <source>
        <strain evidence="15">PS9179</strain>
        <tissue evidence="15">Whole animal</tissue>
    </source>
</reference>
<dbReference type="PROSITE" id="PS50001">
    <property type="entry name" value="SH2"/>
    <property type="match status" value="1"/>
</dbReference>
<keyword evidence="5 11" id="KW-0067">ATP-binding</keyword>
<dbReference type="InterPro" id="IPR035849">
    <property type="entry name" value="Fes/Fps/Fer_SH2"/>
</dbReference>
<feature type="domain" description="Protein kinase" evidence="14">
    <location>
        <begin position="128"/>
        <end position="404"/>
    </location>
</feature>
<dbReference type="InterPro" id="IPR000719">
    <property type="entry name" value="Prot_kinase_dom"/>
</dbReference>
<evidence type="ECO:0000256" key="11">
    <source>
        <dbReference type="RuleBase" id="RU362096"/>
    </source>
</evidence>
<dbReference type="AlphaFoldDB" id="A0AA39LXF1"/>
<dbReference type="Proteomes" id="UP001175271">
    <property type="component" value="Unassembled WGS sequence"/>
</dbReference>
<evidence type="ECO:0000313" key="16">
    <source>
        <dbReference type="Proteomes" id="UP001175271"/>
    </source>
</evidence>
<evidence type="ECO:0000256" key="12">
    <source>
        <dbReference type="SAM" id="MobiDB-lite"/>
    </source>
</evidence>
<dbReference type="InterPro" id="IPR001245">
    <property type="entry name" value="Ser-Thr/Tyr_kinase_cat_dom"/>
</dbReference>
<dbReference type="SUPFAM" id="SSF55550">
    <property type="entry name" value="SH2 domain"/>
    <property type="match status" value="1"/>
</dbReference>
<evidence type="ECO:0000313" key="15">
    <source>
        <dbReference type="EMBL" id="KAK0413791.1"/>
    </source>
</evidence>
<dbReference type="GO" id="GO:0004715">
    <property type="term" value="F:non-membrane spanning protein tyrosine kinase activity"/>
    <property type="evidence" value="ECO:0007669"/>
    <property type="project" value="UniProtKB-EC"/>
</dbReference>
<comment type="similarity">
    <text evidence="11">Belongs to the protein kinase superfamily. Tyr protein kinase family.</text>
</comment>
<dbReference type="GO" id="GO:0048680">
    <property type="term" value="P:positive regulation of axon regeneration"/>
    <property type="evidence" value="ECO:0007669"/>
    <property type="project" value="UniProtKB-ARBA"/>
</dbReference>
<evidence type="ECO:0000256" key="10">
    <source>
        <dbReference type="PROSITE-ProRule" id="PRU00191"/>
    </source>
</evidence>
<evidence type="ECO:0000256" key="7">
    <source>
        <dbReference type="ARBA" id="ARBA00023137"/>
    </source>
</evidence>
<dbReference type="EC" id="2.7.10.2" evidence="11"/>
<dbReference type="GO" id="GO:0005524">
    <property type="term" value="F:ATP binding"/>
    <property type="evidence" value="ECO:0007669"/>
    <property type="project" value="UniProtKB-KW"/>
</dbReference>